<dbReference type="Proteomes" id="UP000033869">
    <property type="component" value="Unassembled WGS sequence"/>
</dbReference>
<dbReference type="Gene3D" id="3.40.50.1820">
    <property type="entry name" value="alpha/beta hydrolase"/>
    <property type="match status" value="1"/>
</dbReference>
<proteinExistence type="predicted"/>
<evidence type="ECO:0000313" key="2">
    <source>
        <dbReference type="Proteomes" id="UP000033869"/>
    </source>
</evidence>
<name>A0A0G0W8Y0_UNCC2</name>
<dbReference type="InterPro" id="IPR029058">
    <property type="entry name" value="AB_hydrolase_fold"/>
</dbReference>
<dbReference type="SUPFAM" id="SSF53474">
    <property type="entry name" value="alpha/beta-Hydrolases"/>
    <property type="match status" value="1"/>
</dbReference>
<dbReference type="EMBL" id="LCBL01000002">
    <property type="protein sequence ID" value="KKS09459.1"/>
    <property type="molecule type" value="Genomic_DNA"/>
</dbReference>
<accession>A0A0G0W8Y0</accession>
<dbReference type="AlphaFoldDB" id="A0A0G0W8Y0"/>
<comment type="caution">
    <text evidence="1">The sequence shown here is derived from an EMBL/GenBank/DDBJ whole genome shotgun (WGS) entry which is preliminary data.</text>
</comment>
<reference evidence="1 2" key="1">
    <citation type="journal article" date="2015" name="Nature">
        <title>rRNA introns, odd ribosomes, and small enigmatic genomes across a large radiation of phyla.</title>
        <authorList>
            <person name="Brown C.T."/>
            <person name="Hug L.A."/>
            <person name="Thomas B.C."/>
            <person name="Sharon I."/>
            <person name="Castelle C.J."/>
            <person name="Singh A."/>
            <person name="Wilkins M.J."/>
            <person name="Williams K.H."/>
            <person name="Banfield J.F."/>
        </authorList>
    </citation>
    <scope>NUCLEOTIDE SEQUENCE [LARGE SCALE GENOMIC DNA]</scope>
</reference>
<evidence type="ECO:0008006" key="3">
    <source>
        <dbReference type="Google" id="ProtNLM"/>
    </source>
</evidence>
<organism evidence="1 2">
    <name type="scientific">candidate division CPR2 bacterium GW2011_GWC1_41_48</name>
    <dbReference type="NCBI Taxonomy" id="1618344"/>
    <lineage>
        <taxon>Bacteria</taxon>
        <taxon>Bacteria division CPR2</taxon>
    </lineage>
</organism>
<protein>
    <recommendedName>
        <fullName evidence="3">Serine aminopeptidase S33 domain-containing protein</fullName>
    </recommendedName>
</protein>
<gene>
    <name evidence="1" type="ORF">UU65_C0002G0237</name>
</gene>
<evidence type="ECO:0000313" key="1">
    <source>
        <dbReference type="EMBL" id="KKS09459.1"/>
    </source>
</evidence>
<sequence length="204" mass="23013">MLTFRYNKVMQTNSSVNHHIIFIPGLKDNDNKTLAYRFFAFYCKRKGITLHFFKMGWQDNESFDKKLQKLIKLIDDLATGDNKVGLIGSSAGGSVALNAFAKRSDNISKVINICGRLRAGQNVRPSLEQVARKSLAFKESVLTFEKIEPSLTKVQRQKVITIRGIYDEIVPVSTIPLEGAVNKKILCIEHSLSIRIAFFSIQDC</sequence>